<comment type="caution">
    <text evidence="1">The sequence shown here is derived from an EMBL/GenBank/DDBJ whole genome shotgun (WGS) entry which is preliminary data.</text>
</comment>
<sequence>METGFGRILAMRIRLIPKRLTRWLLEKYDPWATSLNLPSERGSHGHDFVAEFIAYAISTCIVGNANGTCHFCVLKYLSNVNEIHKYNWCAYVIKCLNDAVNSVQFRANKVERWFLVAINWPTEKVRKRDRYEQLPGEYGRGRKIERIYYQNIVSLAEEDLEVCLQELQEDQPDTACGNQNATDYLSPYDIYYYSPEFLEEVDQLESMAREKNAVEKKIGFSPPKFSLGISHKKEPCATHSINITTTNSSLNYHPKQLLGNQS</sequence>
<protein>
    <submittedName>
        <fullName evidence="1">Uncharacterized protein</fullName>
    </submittedName>
</protein>
<dbReference type="OrthoDB" id="1001981at2759"/>
<accession>A0A9Q1QDP6</accession>
<gene>
    <name evidence="1" type="ORF">Cgig2_006290</name>
</gene>
<dbReference type="AlphaFoldDB" id="A0A9Q1QDP6"/>
<name>A0A9Q1QDP6_9CARY</name>
<proteinExistence type="predicted"/>
<reference evidence="1" key="1">
    <citation type="submission" date="2022-04" db="EMBL/GenBank/DDBJ databases">
        <title>Carnegiea gigantea Genome sequencing and assembly v2.</title>
        <authorList>
            <person name="Copetti D."/>
            <person name="Sanderson M.J."/>
            <person name="Burquez A."/>
            <person name="Wojciechowski M.F."/>
        </authorList>
    </citation>
    <scope>NUCLEOTIDE SEQUENCE</scope>
    <source>
        <strain evidence="1">SGP5-SGP5p</strain>
        <tissue evidence="1">Aerial part</tissue>
    </source>
</reference>
<dbReference type="PANTHER" id="PTHR34835">
    <property type="entry name" value="OS07G0283600 PROTEIN-RELATED"/>
    <property type="match status" value="1"/>
</dbReference>
<evidence type="ECO:0000313" key="2">
    <source>
        <dbReference type="Proteomes" id="UP001153076"/>
    </source>
</evidence>
<keyword evidence="2" id="KW-1185">Reference proteome</keyword>
<dbReference type="PANTHER" id="PTHR34835:SF90">
    <property type="entry name" value="AMINOTRANSFERASE-LIKE PLANT MOBILE DOMAIN-CONTAINING PROTEIN"/>
    <property type="match status" value="1"/>
</dbReference>
<dbReference type="EMBL" id="JAKOGI010000255">
    <property type="protein sequence ID" value="KAJ8438372.1"/>
    <property type="molecule type" value="Genomic_DNA"/>
</dbReference>
<dbReference type="Proteomes" id="UP001153076">
    <property type="component" value="Unassembled WGS sequence"/>
</dbReference>
<organism evidence="1 2">
    <name type="scientific">Carnegiea gigantea</name>
    <dbReference type="NCBI Taxonomy" id="171969"/>
    <lineage>
        <taxon>Eukaryota</taxon>
        <taxon>Viridiplantae</taxon>
        <taxon>Streptophyta</taxon>
        <taxon>Embryophyta</taxon>
        <taxon>Tracheophyta</taxon>
        <taxon>Spermatophyta</taxon>
        <taxon>Magnoliopsida</taxon>
        <taxon>eudicotyledons</taxon>
        <taxon>Gunneridae</taxon>
        <taxon>Pentapetalae</taxon>
        <taxon>Caryophyllales</taxon>
        <taxon>Cactineae</taxon>
        <taxon>Cactaceae</taxon>
        <taxon>Cactoideae</taxon>
        <taxon>Echinocereeae</taxon>
        <taxon>Carnegiea</taxon>
    </lineage>
</organism>
<evidence type="ECO:0000313" key="1">
    <source>
        <dbReference type="EMBL" id="KAJ8438372.1"/>
    </source>
</evidence>